<dbReference type="Gene3D" id="1.10.533.10">
    <property type="entry name" value="Death Domain, Fas"/>
    <property type="match status" value="1"/>
</dbReference>
<dbReference type="SUPFAM" id="SSF47986">
    <property type="entry name" value="DEATH domain"/>
    <property type="match status" value="1"/>
</dbReference>
<feature type="compositionally biased region" description="Polar residues" evidence="3">
    <location>
        <begin position="172"/>
        <end position="190"/>
    </location>
</feature>
<proteinExistence type="predicted"/>
<dbReference type="InterPro" id="IPR001315">
    <property type="entry name" value="CARD"/>
</dbReference>
<dbReference type="Pfam" id="PF00069">
    <property type="entry name" value="Pkinase"/>
    <property type="match status" value="1"/>
</dbReference>
<dbReference type="EMBL" id="JAIPUX010003776">
    <property type="protein sequence ID" value="KAH0619499.1"/>
    <property type="molecule type" value="Genomic_DNA"/>
</dbReference>
<dbReference type="PROSITE" id="PS50011">
    <property type="entry name" value="PROTEIN_KINASE_DOM"/>
    <property type="match status" value="1"/>
</dbReference>
<dbReference type="InterPro" id="IPR000719">
    <property type="entry name" value="Prot_kinase_dom"/>
</dbReference>
<dbReference type="PANTHER" id="PTHR27001:SF931">
    <property type="entry name" value="OS11G0664100 PROTEIN"/>
    <property type="match status" value="1"/>
</dbReference>
<comment type="caution">
    <text evidence="6">The sequence shown here is derived from an EMBL/GenBank/DDBJ whole genome shotgun (WGS) entry which is preliminary data.</text>
</comment>
<evidence type="ECO:0000259" key="4">
    <source>
        <dbReference type="PROSITE" id="PS50011"/>
    </source>
</evidence>
<evidence type="ECO:0000313" key="6">
    <source>
        <dbReference type="EMBL" id="KAH0619499.1"/>
    </source>
</evidence>
<evidence type="ECO:0008006" key="8">
    <source>
        <dbReference type="Google" id="ProtNLM"/>
    </source>
</evidence>
<keyword evidence="2" id="KW-0067">ATP-binding</keyword>
<name>A0ABQ7SQ95_PHRPL</name>
<reference evidence="6 7" key="1">
    <citation type="journal article" date="2022" name="Gigascience">
        <title>A chromosome-level genome assembly and annotation of the desert horned lizard, Phrynosoma platyrhinos, provides insight into chromosomal rearrangements among reptiles.</title>
        <authorList>
            <person name="Koochekian N."/>
            <person name="Ascanio A."/>
            <person name="Farleigh K."/>
            <person name="Card D.C."/>
            <person name="Schield D.R."/>
            <person name="Castoe T.A."/>
            <person name="Jezkova T."/>
        </authorList>
    </citation>
    <scope>NUCLEOTIDE SEQUENCE [LARGE SCALE GENOMIC DNA]</scope>
    <source>
        <strain evidence="6">NK-2021</strain>
    </source>
</reference>
<dbReference type="Proteomes" id="UP000826234">
    <property type="component" value="Unassembled WGS sequence"/>
</dbReference>
<feature type="domain" description="CARD" evidence="5">
    <location>
        <begin position="235"/>
        <end position="312"/>
    </location>
</feature>
<dbReference type="SUPFAM" id="SSF56112">
    <property type="entry name" value="Protein kinase-like (PK-like)"/>
    <property type="match status" value="1"/>
</dbReference>
<evidence type="ECO:0000256" key="2">
    <source>
        <dbReference type="ARBA" id="ARBA00022840"/>
    </source>
</evidence>
<evidence type="ECO:0000313" key="7">
    <source>
        <dbReference type="Proteomes" id="UP000826234"/>
    </source>
</evidence>
<gene>
    <name evidence="6" type="ORF">JD844_000161</name>
</gene>
<feature type="domain" description="Protein kinase" evidence="4">
    <location>
        <begin position="1"/>
        <end position="164"/>
    </location>
</feature>
<dbReference type="InterPro" id="IPR011029">
    <property type="entry name" value="DEATH-like_dom_sf"/>
</dbReference>
<protein>
    <recommendedName>
        <fullName evidence="8">Receptor-interacting serine/threonine-protein kinase 2</fullName>
    </recommendedName>
</protein>
<accession>A0ABQ7SQ95</accession>
<dbReference type="Gene3D" id="1.10.510.10">
    <property type="entry name" value="Transferase(Phosphotransferase) domain 1"/>
    <property type="match status" value="1"/>
</dbReference>
<feature type="region of interest" description="Disordered" evidence="3">
    <location>
        <begin position="162"/>
        <end position="192"/>
    </location>
</feature>
<dbReference type="PROSITE" id="PS50209">
    <property type="entry name" value="CARD"/>
    <property type="match status" value="1"/>
</dbReference>
<dbReference type="InterPro" id="IPR011009">
    <property type="entry name" value="Kinase-like_dom_sf"/>
</dbReference>
<evidence type="ECO:0000256" key="3">
    <source>
        <dbReference type="SAM" id="MobiDB-lite"/>
    </source>
</evidence>
<keyword evidence="7" id="KW-1185">Reference proteome</keyword>
<organism evidence="6 7">
    <name type="scientific">Phrynosoma platyrhinos</name>
    <name type="common">Desert horned lizard</name>
    <dbReference type="NCBI Taxonomy" id="52577"/>
    <lineage>
        <taxon>Eukaryota</taxon>
        <taxon>Metazoa</taxon>
        <taxon>Chordata</taxon>
        <taxon>Craniata</taxon>
        <taxon>Vertebrata</taxon>
        <taxon>Euteleostomi</taxon>
        <taxon>Lepidosauria</taxon>
        <taxon>Squamata</taxon>
        <taxon>Bifurcata</taxon>
        <taxon>Unidentata</taxon>
        <taxon>Episquamata</taxon>
        <taxon>Toxicofera</taxon>
        <taxon>Iguania</taxon>
        <taxon>Phrynosomatidae</taxon>
        <taxon>Phrynosomatinae</taxon>
        <taxon>Phrynosoma</taxon>
    </lineage>
</organism>
<evidence type="ECO:0000259" key="5">
    <source>
        <dbReference type="PROSITE" id="PS50209"/>
    </source>
</evidence>
<dbReference type="PANTHER" id="PTHR27001">
    <property type="entry name" value="OS01G0253100 PROTEIN"/>
    <property type="match status" value="1"/>
</dbReference>
<dbReference type="Pfam" id="PF00619">
    <property type="entry name" value="CARD"/>
    <property type="match status" value="1"/>
</dbReference>
<sequence length="330" mass="37180">MRILSDVSEGLNYLHSLEPPILHHSLKPSNVLIDLEYRAKISDYGLATWRRQQMLSLLQNCNDKSCWDLLYFSPEILQGGSFSREGDMYSFGMMCWEVLSRQKPLRECTALLQTILSTFRKEAISDAIYNLIHAKNPQPVGRMQNKSEQTSLKCEGHLKSHPVCKSKGSRSPPHSLSTFLMPDSSASDKSTLPFCKESEDRQKPLPKLAQDLGHSLTYNSQQNSWSENRSTGSCYKQKSCSILACERETILNCMTEGRLNHLLDVLRSQQLLSRTDYEMITSFPTLTARTRAMLDTCLSLGEKAAQIVVSVLSTSKCSPLLQSIQANAVY</sequence>
<keyword evidence="1" id="KW-0547">Nucleotide-binding</keyword>
<evidence type="ECO:0000256" key="1">
    <source>
        <dbReference type="ARBA" id="ARBA00022741"/>
    </source>
</evidence>